<reference evidence="2 3" key="1">
    <citation type="journal article" date="2012" name="Science">
        <title>The Paleozoic origin of enzymatic lignin decomposition reconstructed from 31 fungal genomes.</title>
        <authorList>
            <person name="Floudas D."/>
            <person name="Binder M."/>
            <person name="Riley R."/>
            <person name="Barry K."/>
            <person name="Blanchette R.A."/>
            <person name="Henrissat B."/>
            <person name="Martinez A.T."/>
            <person name="Otillar R."/>
            <person name="Spatafora J.W."/>
            <person name="Yadav J.S."/>
            <person name="Aerts A."/>
            <person name="Benoit I."/>
            <person name="Boyd A."/>
            <person name="Carlson A."/>
            <person name="Copeland A."/>
            <person name="Coutinho P.M."/>
            <person name="de Vries R.P."/>
            <person name="Ferreira P."/>
            <person name="Findley K."/>
            <person name="Foster B."/>
            <person name="Gaskell J."/>
            <person name="Glotzer D."/>
            <person name="Gorecki P."/>
            <person name="Heitman J."/>
            <person name="Hesse C."/>
            <person name="Hori C."/>
            <person name="Igarashi K."/>
            <person name="Jurgens J.A."/>
            <person name="Kallen N."/>
            <person name="Kersten P."/>
            <person name="Kohler A."/>
            <person name="Kuees U."/>
            <person name="Kumar T.K.A."/>
            <person name="Kuo A."/>
            <person name="LaButti K."/>
            <person name="Larrondo L.F."/>
            <person name="Lindquist E."/>
            <person name="Ling A."/>
            <person name="Lombard V."/>
            <person name="Lucas S."/>
            <person name="Lundell T."/>
            <person name="Martin R."/>
            <person name="McLaughlin D.J."/>
            <person name="Morgenstern I."/>
            <person name="Morin E."/>
            <person name="Murat C."/>
            <person name="Nagy L.G."/>
            <person name="Nolan M."/>
            <person name="Ohm R.A."/>
            <person name="Patyshakuliyeva A."/>
            <person name="Rokas A."/>
            <person name="Ruiz-Duenas F.J."/>
            <person name="Sabat G."/>
            <person name="Salamov A."/>
            <person name="Samejima M."/>
            <person name="Schmutz J."/>
            <person name="Slot J.C."/>
            <person name="St John F."/>
            <person name="Stenlid J."/>
            <person name="Sun H."/>
            <person name="Sun S."/>
            <person name="Syed K."/>
            <person name="Tsang A."/>
            <person name="Wiebenga A."/>
            <person name="Young D."/>
            <person name="Pisabarro A."/>
            <person name="Eastwood D.C."/>
            <person name="Martin F."/>
            <person name="Cullen D."/>
            <person name="Grigoriev I.V."/>
            <person name="Hibbett D.S."/>
        </authorList>
    </citation>
    <scope>NUCLEOTIDE SEQUENCE [LARGE SCALE GENOMIC DNA]</scope>
    <source>
        <strain evidence="2 3">DJM-731 SS1</strain>
    </source>
</reference>
<feature type="compositionally biased region" description="Low complexity" evidence="1">
    <location>
        <begin position="430"/>
        <end position="452"/>
    </location>
</feature>
<dbReference type="EMBL" id="JH795867">
    <property type="protein sequence ID" value="EJU00312.1"/>
    <property type="molecule type" value="Genomic_DNA"/>
</dbReference>
<dbReference type="GO" id="GO:0051087">
    <property type="term" value="F:protein-folding chaperone binding"/>
    <property type="evidence" value="ECO:0007669"/>
    <property type="project" value="InterPro"/>
</dbReference>
<accession>M5G367</accession>
<feature type="compositionally biased region" description="Low complexity" evidence="1">
    <location>
        <begin position="465"/>
        <end position="475"/>
    </location>
</feature>
<feature type="compositionally biased region" description="Basic and acidic residues" evidence="1">
    <location>
        <begin position="324"/>
        <end position="342"/>
    </location>
</feature>
<dbReference type="Proteomes" id="UP000030653">
    <property type="component" value="Unassembled WGS sequence"/>
</dbReference>
<organism evidence="2 3">
    <name type="scientific">Dacryopinax primogenitus (strain DJM 731)</name>
    <name type="common">Brown rot fungus</name>
    <dbReference type="NCBI Taxonomy" id="1858805"/>
    <lineage>
        <taxon>Eukaryota</taxon>
        <taxon>Fungi</taxon>
        <taxon>Dikarya</taxon>
        <taxon>Basidiomycota</taxon>
        <taxon>Agaricomycotina</taxon>
        <taxon>Dacrymycetes</taxon>
        <taxon>Dacrymycetales</taxon>
        <taxon>Dacrymycetaceae</taxon>
        <taxon>Dacryopinax</taxon>
    </lineage>
</organism>
<keyword evidence="3" id="KW-1185">Reference proteome</keyword>
<evidence type="ECO:0000313" key="2">
    <source>
        <dbReference type="EMBL" id="EJU00312.1"/>
    </source>
</evidence>
<dbReference type="AlphaFoldDB" id="M5G367"/>
<feature type="compositionally biased region" description="Basic residues" evidence="1">
    <location>
        <begin position="453"/>
        <end position="464"/>
    </location>
</feature>
<evidence type="ECO:0008006" key="4">
    <source>
        <dbReference type="Google" id="ProtNLM"/>
    </source>
</evidence>
<name>M5G367_DACPD</name>
<feature type="compositionally biased region" description="Basic and acidic residues" evidence="1">
    <location>
        <begin position="289"/>
        <end position="303"/>
    </location>
</feature>
<proteinExistence type="predicted"/>
<feature type="region of interest" description="Disordered" evidence="1">
    <location>
        <begin position="625"/>
        <end position="652"/>
    </location>
</feature>
<dbReference type="SUPFAM" id="SSF63491">
    <property type="entry name" value="BAG domain"/>
    <property type="match status" value="1"/>
</dbReference>
<feature type="region of interest" description="Disordered" evidence="1">
    <location>
        <begin position="171"/>
        <end position="211"/>
    </location>
</feature>
<sequence length="867" mass="94203">MKLSKGNSTEVSRARFEAVRVLSDKLPGPDGAGSAAGKPDLAPIRSYDPSLPARSADFARFKLFRNHYCYAKAYVGITGPGLRDKSTSASVARDFPPRPMRAAPGGYFLIPAPYSLQRTKMLGPAAARPACDPHPDAIKTTGEGEQDMQENIGKRHWEMYTYYFPPTFNYGPGPVPTRGGSSDSQQESHPALTRQPSSHPHQHSHHHQPQPYVFAPAPVVHHPHAFAPPPPSPHGFPYPFGGPVPFPPGVTAVPLHQLLAQLQRGQEAQEPRETKEGLFVHDMSSDSAPEPRTELHRTSAIRRKTEDERLAEIEAERTRLLARKAEREERERQKAEAERQRAAEAAAAMEQEEERQRARRVAIANLQAKERQRRMQAEAEAAAENQEEGDGEKYKVDWPTLLGELLGLFMGEGEEAQLPLQPKPEEENKAVPVTPQPAATVPKPAAAAAAPKPAHHKSSHKAHKATASQAAAPKKVPAPPPVPKTASVLKVVPAPAPKAPVPEPQPEPVPATPATETQPEIVLHHVQLLLAAFDRLTRSFAFPRVLNFVDTPTAASALHPHLGFAAPNAPVHTYEQALIALLGELDTIPSSDNAEVRKARRELARKVEKELTWLEEEVQRAYEREKAVATPEPEAPELADIEQPGGEELASDEQVAETKAALDVFLSQDPTVEEQPNIAALEAEAMIATAEAEDDVPTISSIEPATAPASVPVTAPADVQSQEEQVIIDQPRKEKENISLEEEIHMNAPSDNYEFVQAGTAAELEKTEPMEPEIEAAAPKERTVELPTGAETEAMAAAAEAVDVPPLPGTAPAGPPVVPPAMEAPDVQIMQEQVLIDLPKKEQEISAMEEEVQMSAPNGTYEMVEPH</sequence>
<dbReference type="GeneID" id="63685423"/>
<dbReference type="PANTHER" id="PTHR48148:SF3">
    <property type="entry name" value="KERATINOCYTE PROLINE-RICH PROTEIN"/>
    <property type="match status" value="1"/>
</dbReference>
<dbReference type="Gene3D" id="1.20.58.120">
    <property type="entry name" value="BAG domain"/>
    <property type="match status" value="1"/>
</dbReference>
<feature type="region of interest" description="Disordered" evidence="1">
    <location>
        <begin position="496"/>
        <end position="516"/>
    </location>
</feature>
<dbReference type="PANTHER" id="PTHR48148">
    <property type="entry name" value="KERATINOCYTE PROLINE-RICH PROTEIN"/>
    <property type="match status" value="1"/>
</dbReference>
<dbReference type="STRING" id="1858805.M5G367"/>
<feature type="region of interest" description="Disordered" evidence="1">
    <location>
        <begin position="324"/>
        <end position="353"/>
    </location>
</feature>
<feature type="compositionally biased region" description="Pro residues" evidence="1">
    <location>
        <begin position="496"/>
        <end position="511"/>
    </location>
</feature>
<dbReference type="RefSeq" id="XP_040627209.1">
    <property type="nucleotide sequence ID" value="XM_040770361.1"/>
</dbReference>
<evidence type="ECO:0000313" key="3">
    <source>
        <dbReference type="Proteomes" id="UP000030653"/>
    </source>
</evidence>
<dbReference type="InterPro" id="IPR036533">
    <property type="entry name" value="BAG_dom_sf"/>
</dbReference>
<feature type="compositionally biased region" description="Basic and acidic residues" evidence="1">
    <location>
        <begin position="267"/>
        <end position="279"/>
    </location>
</feature>
<feature type="region of interest" description="Disordered" evidence="1">
    <location>
        <begin position="266"/>
        <end position="303"/>
    </location>
</feature>
<feature type="region of interest" description="Disordered" evidence="1">
    <location>
        <begin position="372"/>
        <end position="396"/>
    </location>
</feature>
<feature type="compositionally biased region" description="Polar residues" evidence="1">
    <location>
        <begin position="179"/>
        <end position="188"/>
    </location>
</feature>
<protein>
    <recommendedName>
        <fullName evidence="4">BAG domain-containing protein</fullName>
    </recommendedName>
</protein>
<feature type="region of interest" description="Disordered" evidence="1">
    <location>
        <begin position="425"/>
        <end position="484"/>
    </location>
</feature>
<dbReference type="HOGENOM" id="CLU_330648_0_0_1"/>
<dbReference type="OrthoDB" id="333905at2759"/>
<gene>
    <name evidence="2" type="ORF">DACRYDRAFT_117329</name>
</gene>
<evidence type="ECO:0000256" key="1">
    <source>
        <dbReference type="SAM" id="MobiDB-lite"/>
    </source>
</evidence>